<feature type="transmembrane region" description="Helical" evidence="6">
    <location>
        <begin position="353"/>
        <end position="376"/>
    </location>
</feature>
<dbReference type="GO" id="GO:0055085">
    <property type="term" value="P:transmembrane transport"/>
    <property type="evidence" value="ECO:0007669"/>
    <property type="project" value="InterPro"/>
</dbReference>
<gene>
    <name evidence="7" type="ORF">B0I36DRAFT_317506</name>
</gene>
<dbReference type="Proteomes" id="UP000756346">
    <property type="component" value="Unassembled WGS sequence"/>
</dbReference>
<protein>
    <submittedName>
        <fullName evidence="7">Auxin efflux carrier</fullName>
    </submittedName>
</protein>
<dbReference type="Pfam" id="PF03547">
    <property type="entry name" value="Mem_trans"/>
    <property type="match status" value="1"/>
</dbReference>
<evidence type="ECO:0000256" key="6">
    <source>
        <dbReference type="SAM" id="Phobius"/>
    </source>
</evidence>
<dbReference type="GO" id="GO:0005783">
    <property type="term" value="C:endoplasmic reticulum"/>
    <property type="evidence" value="ECO:0007669"/>
    <property type="project" value="TreeGrafter"/>
</dbReference>
<evidence type="ECO:0000313" key="8">
    <source>
        <dbReference type="Proteomes" id="UP000756346"/>
    </source>
</evidence>
<dbReference type="InterPro" id="IPR004776">
    <property type="entry name" value="Mem_transp_PIN-like"/>
</dbReference>
<feature type="transmembrane region" description="Helical" evidence="6">
    <location>
        <begin position="263"/>
        <end position="287"/>
    </location>
</feature>
<dbReference type="GO" id="GO:0016020">
    <property type="term" value="C:membrane"/>
    <property type="evidence" value="ECO:0007669"/>
    <property type="project" value="UniProtKB-SubCell"/>
</dbReference>
<comment type="caution">
    <text evidence="7">The sequence shown here is derived from an EMBL/GenBank/DDBJ whole genome shotgun (WGS) entry which is preliminary data.</text>
</comment>
<dbReference type="AlphaFoldDB" id="A0A9P9BQM7"/>
<evidence type="ECO:0000313" key="7">
    <source>
        <dbReference type="EMBL" id="KAH7035053.1"/>
    </source>
</evidence>
<dbReference type="PANTHER" id="PTHR31794:SF4">
    <property type="entry name" value="AUXIN EFFLUX TRANSPORTER FAMILY PROTEIN (EUROFUNG)"/>
    <property type="match status" value="1"/>
</dbReference>
<evidence type="ECO:0000256" key="4">
    <source>
        <dbReference type="ARBA" id="ARBA00023136"/>
    </source>
</evidence>
<dbReference type="EMBL" id="JAGTJQ010000003">
    <property type="protein sequence ID" value="KAH7035053.1"/>
    <property type="molecule type" value="Genomic_DNA"/>
</dbReference>
<sequence length="452" mass="48037">MASGFGVAFAGALQASLSVLLTIGVGVVSAQFGLVSTQAAEDISHLCVQILLPCLLIENLGQNLEVDTIIDYVPLVIWAALYTIISIAIGRVLTIVFKLPAWATPALAFNNTESMPLLLLQALGTTGTLATLTGAGQESAAIERARSYFLAASVITNTITFGEGPEILKTSAGHSGVGKAWRWLAGRLSTEGDAENASGDEGENEDDDEDENADQNGSSDQGDADEQTSLLPHQVRRGGRKAKQAVLPVLERWHAALPGPVQYVVSGMGMLINAPFIGALIGIIIGLTPPLKKLFFADMSEGGYFNAWLTTCIKNVGELFVSLQVVVVGVKLSLSLRKWKEGDEAGSVSTQTFLLVSLVRFIVWPAISIPLIWVLAAKTDILPNDPILWWTLMIPPTGPPAMKNLALADVCGASQKVRMSIARFLTMSYMITPLISLSVVGALVAAKNAKEE</sequence>
<reference evidence="7" key="1">
    <citation type="journal article" date="2021" name="Nat. Commun.">
        <title>Genetic determinants of endophytism in the Arabidopsis root mycobiome.</title>
        <authorList>
            <person name="Mesny F."/>
            <person name="Miyauchi S."/>
            <person name="Thiergart T."/>
            <person name="Pickel B."/>
            <person name="Atanasova L."/>
            <person name="Karlsson M."/>
            <person name="Huettel B."/>
            <person name="Barry K.W."/>
            <person name="Haridas S."/>
            <person name="Chen C."/>
            <person name="Bauer D."/>
            <person name="Andreopoulos W."/>
            <person name="Pangilinan J."/>
            <person name="LaButti K."/>
            <person name="Riley R."/>
            <person name="Lipzen A."/>
            <person name="Clum A."/>
            <person name="Drula E."/>
            <person name="Henrissat B."/>
            <person name="Kohler A."/>
            <person name="Grigoriev I.V."/>
            <person name="Martin F.M."/>
            <person name="Hacquard S."/>
        </authorList>
    </citation>
    <scope>NUCLEOTIDE SEQUENCE</scope>
    <source>
        <strain evidence="7">MPI-CAGE-CH-0230</strain>
    </source>
</reference>
<keyword evidence="4 6" id="KW-0472">Membrane</keyword>
<organism evidence="7 8">
    <name type="scientific">Microdochium trichocladiopsis</name>
    <dbReference type="NCBI Taxonomy" id="1682393"/>
    <lineage>
        <taxon>Eukaryota</taxon>
        <taxon>Fungi</taxon>
        <taxon>Dikarya</taxon>
        <taxon>Ascomycota</taxon>
        <taxon>Pezizomycotina</taxon>
        <taxon>Sordariomycetes</taxon>
        <taxon>Xylariomycetidae</taxon>
        <taxon>Xylariales</taxon>
        <taxon>Microdochiaceae</taxon>
        <taxon>Microdochium</taxon>
    </lineage>
</organism>
<keyword evidence="2 6" id="KW-0812">Transmembrane</keyword>
<dbReference type="GeneID" id="70182715"/>
<keyword evidence="3 6" id="KW-1133">Transmembrane helix</keyword>
<dbReference type="OrthoDB" id="191139at2759"/>
<feature type="transmembrane region" description="Helical" evidence="6">
    <location>
        <begin position="427"/>
        <end position="446"/>
    </location>
</feature>
<proteinExistence type="predicted"/>
<evidence type="ECO:0000256" key="3">
    <source>
        <dbReference type="ARBA" id="ARBA00022989"/>
    </source>
</evidence>
<feature type="region of interest" description="Disordered" evidence="5">
    <location>
        <begin position="191"/>
        <end position="226"/>
    </location>
</feature>
<feature type="transmembrane region" description="Helical" evidence="6">
    <location>
        <begin position="75"/>
        <end position="97"/>
    </location>
</feature>
<dbReference type="PANTHER" id="PTHR31794">
    <property type="entry name" value="AUXIN EFFLUX TRANSPORTER FAMILY PROTEIN (EUROFUNG)"/>
    <property type="match status" value="1"/>
</dbReference>
<evidence type="ECO:0000256" key="2">
    <source>
        <dbReference type="ARBA" id="ARBA00022692"/>
    </source>
</evidence>
<keyword evidence="8" id="KW-1185">Reference proteome</keyword>
<evidence type="ECO:0000256" key="1">
    <source>
        <dbReference type="ARBA" id="ARBA00004141"/>
    </source>
</evidence>
<evidence type="ECO:0000256" key="5">
    <source>
        <dbReference type="SAM" id="MobiDB-lite"/>
    </source>
</evidence>
<accession>A0A9P9BQM7</accession>
<name>A0A9P9BQM7_9PEZI</name>
<comment type="subcellular location">
    <subcellularLocation>
        <location evidence="1">Membrane</location>
        <topology evidence="1">Multi-pass membrane protein</topology>
    </subcellularLocation>
</comment>
<dbReference type="RefSeq" id="XP_046015146.1">
    <property type="nucleotide sequence ID" value="XM_046153169.1"/>
</dbReference>
<feature type="compositionally biased region" description="Acidic residues" evidence="5">
    <location>
        <begin position="192"/>
        <end position="213"/>
    </location>
</feature>